<feature type="domain" description="SMB" evidence="2">
    <location>
        <begin position="126"/>
        <end position="184"/>
    </location>
</feature>
<evidence type="ECO:0000259" key="2">
    <source>
        <dbReference type="PROSITE" id="PS50958"/>
    </source>
</evidence>
<dbReference type="WBParaSite" id="ECPE_0000335401-mRNA-1">
    <property type="protein sequence ID" value="ECPE_0000335401-mRNA-1"/>
    <property type="gene ID" value="ECPE_0000335401"/>
</dbReference>
<dbReference type="SUPFAM" id="SSF90188">
    <property type="entry name" value="Somatomedin B domain"/>
    <property type="match status" value="1"/>
</dbReference>
<organism evidence="5">
    <name type="scientific">Echinostoma caproni</name>
    <dbReference type="NCBI Taxonomy" id="27848"/>
    <lineage>
        <taxon>Eukaryota</taxon>
        <taxon>Metazoa</taxon>
        <taxon>Spiralia</taxon>
        <taxon>Lophotrochozoa</taxon>
        <taxon>Platyhelminthes</taxon>
        <taxon>Trematoda</taxon>
        <taxon>Digenea</taxon>
        <taxon>Plagiorchiida</taxon>
        <taxon>Echinostomata</taxon>
        <taxon>Echinostomatoidea</taxon>
        <taxon>Echinostomatidae</taxon>
        <taxon>Echinostoma</taxon>
    </lineage>
</organism>
<sequence length="371" mass="41787">MTVLGYVVLPDLTCASRPVVHSSNNLNEPKARDCGRSSGIRQRQSQLRGSRLFNSFSRTMPSSSSSSSSALSSSIISPPPGTLSVSSSWFPFLAFLLVLSLSELFLPLAEAGCRTSAGLAMCCRGRQSTCSSVTLDYSSSNTTRVRRHLSTIPQKRCFCDEHCTLTNDCCPDYREVCQKPGEVAQLLPVRGDVMQMLRQHDMRWDVRRKLYLGRLIQQNRTEQPEPEPYCTIYEITHANPACQAHNLLWQYANGYMPYSSDPYSYYRIRRHRSWGSRPAPILQSKRLMSDWGMTNTWSHVWMTHAALLSPGQQICVTCYPAYIRCPAVGYLGMETRWRALRTADCQGTFRLVSKPQQSCTCGQGVPSFVFV</sequence>
<dbReference type="InterPro" id="IPR039942">
    <property type="entry name" value="SBSPO"/>
</dbReference>
<dbReference type="PANTHER" id="PTHR20920">
    <property type="entry name" value="RPE-SPONDIN"/>
    <property type="match status" value="1"/>
</dbReference>
<dbReference type="PANTHER" id="PTHR20920:SF5">
    <property type="entry name" value="SMB DOMAIN-CONTAINING PROTEIN"/>
    <property type="match status" value="1"/>
</dbReference>
<keyword evidence="4" id="KW-1185">Reference proteome</keyword>
<evidence type="ECO:0000256" key="1">
    <source>
        <dbReference type="ARBA" id="ARBA00023157"/>
    </source>
</evidence>
<dbReference type="InterPro" id="IPR001212">
    <property type="entry name" value="Somatomedin_B_dom"/>
</dbReference>
<dbReference type="PROSITE" id="PS50958">
    <property type="entry name" value="SMB_2"/>
    <property type="match status" value="1"/>
</dbReference>
<dbReference type="Pfam" id="PF01033">
    <property type="entry name" value="Somatomedin_B"/>
    <property type="match status" value="1"/>
</dbReference>
<dbReference type="Proteomes" id="UP000272942">
    <property type="component" value="Unassembled WGS sequence"/>
</dbReference>
<proteinExistence type="predicted"/>
<keyword evidence="1" id="KW-1015">Disulfide bond</keyword>
<accession>A0A183A8R6</accession>
<dbReference type="Gene3D" id="4.10.410.20">
    <property type="match status" value="1"/>
</dbReference>
<reference evidence="3 4" key="2">
    <citation type="submission" date="2018-11" db="EMBL/GenBank/DDBJ databases">
        <authorList>
            <consortium name="Pathogen Informatics"/>
        </authorList>
    </citation>
    <scope>NUCLEOTIDE SEQUENCE [LARGE SCALE GENOMIC DNA]</scope>
    <source>
        <strain evidence="3 4">Egypt</strain>
    </source>
</reference>
<evidence type="ECO:0000313" key="5">
    <source>
        <dbReference type="WBParaSite" id="ECPE_0000335401-mRNA-1"/>
    </source>
</evidence>
<dbReference type="EMBL" id="UZAN01040317">
    <property type="protein sequence ID" value="VDP69244.1"/>
    <property type="molecule type" value="Genomic_DNA"/>
</dbReference>
<dbReference type="OrthoDB" id="98591at2759"/>
<name>A0A183A8R6_9TREM</name>
<protein>
    <submittedName>
        <fullName evidence="5">SMB domain-containing protein</fullName>
    </submittedName>
</protein>
<dbReference type="InterPro" id="IPR036024">
    <property type="entry name" value="Somatomedin_B-like_dom_sf"/>
</dbReference>
<dbReference type="PROSITE" id="PS00524">
    <property type="entry name" value="SMB_1"/>
    <property type="match status" value="1"/>
</dbReference>
<reference evidence="5" key="1">
    <citation type="submission" date="2016-06" db="UniProtKB">
        <authorList>
            <consortium name="WormBaseParasite"/>
        </authorList>
    </citation>
    <scope>IDENTIFICATION</scope>
</reference>
<evidence type="ECO:0000313" key="3">
    <source>
        <dbReference type="EMBL" id="VDP69244.1"/>
    </source>
</evidence>
<gene>
    <name evidence="3" type="ORF">ECPE_LOCUS3351</name>
</gene>
<dbReference type="AlphaFoldDB" id="A0A183A8R6"/>
<evidence type="ECO:0000313" key="4">
    <source>
        <dbReference type="Proteomes" id="UP000272942"/>
    </source>
</evidence>